<reference evidence="2" key="1">
    <citation type="submission" date="2017-08" db="EMBL/GenBank/DDBJ databases">
        <authorList>
            <person name="Varghese N."/>
            <person name="Submissions S."/>
        </authorList>
    </citation>
    <scope>NUCLEOTIDE SEQUENCE [LARGE SCALE GENOMIC DNA]</scope>
    <source>
        <strain evidence="2">JA234</strain>
    </source>
</reference>
<gene>
    <name evidence="1" type="ORF">SAMN05878503_12725</name>
</gene>
<accession>A0A285D519</accession>
<name>A0A285D519_9RHOB</name>
<dbReference type="EMBL" id="OAOQ01000027">
    <property type="protein sequence ID" value="SNX74880.1"/>
    <property type="molecule type" value="Genomic_DNA"/>
</dbReference>
<keyword evidence="2" id="KW-1185">Reference proteome</keyword>
<evidence type="ECO:0000313" key="1">
    <source>
        <dbReference type="EMBL" id="SNX74880.1"/>
    </source>
</evidence>
<dbReference type="AlphaFoldDB" id="A0A285D519"/>
<dbReference type="Proteomes" id="UP000219467">
    <property type="component" value="Unassembled WGS sequence"/>
</dbReference>
<organism evidence="1 2">
    <name type="scientific">Cereibacter ovatus</name>
    <dbReference type="NCBI Taxonomy" id="439529"/>
    <lineage>
        <taxon>Bacteria</taxon>
        <taxon>Pseudomonadati</taxon>
        <taxon>Pseudomonadota</taxon>
        <taxon>Alphaproteobacteria</taxon>
        <taxon>Rhodobacterales</taxon>
        <taxon>Paracoccaceae</taxon>
        <taxon>Cereibacter</taxon>
    </lineage>
</organism>
<evidence type="ECO:0008006" key="3">
    <source>
        <dbReference type="Google" id="ProtNLM"/>
    </source>
</evidence>
<evidence type="ECO:0000313" key="2">
    <source>
        <dbReference type="Proteomes" id="UP000219467"/>
    </source>
</evidence>
<proteinExistence type="predicted"/>
<protein>
    <recommendedName>
        <fullName evidence="3">Transposase</fullName>
    </recommendedName>
</protein>
<sequence length="56" mass="6119">MLRKPGGDREMADILALVLQHDEQAVLIAVELALAEGVPTKTHVLNPARTDWSTAR</sequence>